<dbReference type="GO" id="GO:0003700">
    <property type="term" value="F:DNA-binding transcription factor activity"/>
    <property type="evidence" value="ECO:0007669"/>
    <property type="project" value="InterPro"/>
</dbReference>
<keyword evidence="3" id="KW-0238">DNA-binding</keyword>
<evidence type="ECO:0000256" key="3">
    <source>
        <dbReference type="ARBA" id="ARBA00023125"/>
    </source>
</evidence>
<comment type="similarity">
    <text evidence="1">Belongs to the LysR transcriptional regulatory family.</text>
</comment>
<dbReference type="Pfam" id="PF03466">
    <property type="entry name" value="LysR_substrate"/>
    <property type="match status" value="1"/>
</dbReference>
<gene>
    <name evidence="6" type="ORF">H9890_00620</name>
</gene>
<reference evidence="6" key="1">
    <citation type="journal article" date="2021" name="PeerJ">
        <title>Extensive microbial diversity within the chicken gut microbiome revealed by metagenomics and culture.</title>
        <authorList>
            <person name="Gilroy R."/>
            <person name="Ravi A."/>
            <person name="Getino M."/>
            <person name="Pursley I."/>
            <person name="Horton D.L."/>
            <person name="Alikhan N.F."/>
            <person name="Baker D."/>
            <person name="Gharbi K."/>
            <person name="Hall N."/>
            <person name="Watson M."/>
            <person name="Adriaenssens E.M."/>
            <person name="Foster-Nyarko E."/>
            <person name="Jarju S."/>
            <person name="Secka A."/>
            <person name="Antonio M."/>
            <person name="Oren A."/>
            <person name="Chaudhuri R.R."/>
            <person name="La Ragione R."/>
            <person name="Hildebrand F."/>
            <person name="Pallen M.J."/>
        </authorList>
    </citation>
    <scope>NUCLEOTIDE SEQUENCE</scope>
    <source>
        <strain evidence="6">ChiHcolR34-3080</strain>
    </source>
</reference>
<dbReference type="SUPFAM" id="SSF46785">
    <property type="entry name" value="Winged helix' DNA-binding domain"/>
    <property type="match status" value="1"/>
</dbReference>
<dbReference type="InterPro" id="IPR000847">
    <property type="entry name" value="LysR_HTH_N"/>
</dbReference>
<dbReference type="PANTHER" id="PTHR30346:SF9">
    <property type="entry name" value="LYSR FAMILY TRANSCRIPTIONAL REGULATOR"/>
    <property type="match status" value="1"/>
</dbReference>
<organism evidence="6 7">
    <name type="scientific">Candidatus Faecalibacterium intestinigallinarum</name>
    <dbReference type="NCBI Taxonomy" id="2838581"/>
    <lineage>
        <taxon>Bacteria</taxon>
        <taxon>Bacillati</taxon>
        <taxon>Bacillota</taxon>
        <taxon>Clostridia</taxon>
        <taxon>Eubacteriales</taxon>
        <taxon>Oscillospiraceae</taxon>
        <taxon>Faecalibacterium</taxon>
    </lineage>
</organism>
<dbReference type="InterPro" id="IPR036388">
    <property type="entry name" value="WH-like_DNA-bd_sf"/>
</dbReference>
<evidence type="ECO:0000313" key="6">
    <source>
        <dbReference type="EMBL" id="HIW07892.1"/>
    </source>
</evidence>
<dbReference type="PROSITE" id="PS50931">
    <property type="entry name" value="HTH_LYSR"/>
    <property type="match status" value="1"/>
</dbReference>
<reference evidence="6" key="2">
    <citation type="submission" date="2021-04" db="EMBL/GenBank/DDBJ databases">
        <authorList>
            <person name="Gilroy R."/>
        </authorList>
    </citation>
    <scope>NUCLEOTIDE SEQUENCE</scope>
    <source>
        <strain evidence="6">ChiHcolR34-3080</strain>
    </source>
</reference>
<dbReference type="InterPro" id="IPR005119">
    <property type="entry name" value="LysR_subst-bd"/>
</dbReference>
<name>A0A9D1TVI1_9FIRM</name>
<evidence type="ECO:0000256" key="2">
    <source>
        <dbReference type="ARBA" id="ARBA00023015"/>
    </source>
</evidence>
<dbReference type="Gene3D" id="3.40.190.290">
    <property type="match status" value="1"/>
</dbReference>
<feature type="non-terminal residue" evidence="6">
    <location>
        <position position="194"/>
    </location>
</feature>
<dbReference type="SUPFAM" id="SSF53850">
    <property type="entry name" value="Periplasmic binding protein-like II"/>
    <property type="match status" value="1"/>
</dbReference>
<dbReference type="AlphaFoldDB" id="A0A9D1TVI1"/>
<dbReference type="PRINTS" id="PR00039">
    <property type="entry name" value="HTHLYSR"/>
</dbReference>
<keyword evidence="4" id="KW-0804">Transcription</keyword>
<evidence type="ECO:0000256" key="1">
    <source>
        <dbReference type="ARBA" id="ARBA00009437"/>
    </source>
</evidence>
<dbReference type="EMBL" id="DXHQ01000007">
    <property type="protein sequence ID" value="HIW07892.1"/>
    <property type="molecule type" value="Genomic_DNA"/>
</dbReference>
<dbReference type="PANTHER" id="PTHR30346">
    <property type="entry name" value="TRANSCRIPTIONAL DUAL REGULATOR HCAR-RELATED"/>
    <property type="match status" value="1"/>
</dbReference>
<evidence type="ECO:0000256" key="4">
    <source>
        <dbReference type="ARBA" id="ARBA00023163"/>
    </source>
</evidence>
<dbReference type="Gene3D" id="1.10.10.10">
    <property type="entry name" value="Winged helix-like DNA-binding domain superfamily/Winged helix DNA-binding domain"/>
    <property type="match status" value="1"/>
</dbReference>
<feature type="domain" description="HTH lysR-type" evidence="5">
    <location>
        <begin position="1"/>
        <end position="58"/>
    </location>
</feature>
<dbReference type="InterPro" id="IPR036390">
    <property type="entry name" value="WH_DNA-bd_sf"/>
</dbReference>
<evidence type="ECO:0000313" key="7">
    <source>
        <dbReference type="Proteomes" id="UP000823933"/>
    </source>
</evidence>
<evidence type="ECO:0000259" key="5">
    <source>
        <dbReference type="PROSITE" id="PS50931"/>
    </source>
</evidence>
<dbReference type="FunFam" id="1.10.10.10:FF:000001">
    <property type="entry name" value="LysR family transcriptional regulator"/>
    <property type="match status" value="1"/>
</dbReference>
<comment type="caution">
    <text evidence="6">The sequence shown here is derived from an EMBL/GenBank/DDBJ whole genome shotgun (WGS) entry which is preliminary data.</text>
</comment>
<dbReference type="GO" id="GO:0032993">
    <property type="term" value="C:protein-DNA complex"/>
    <property type="evidence" value="ECO:0007669"/>
    <property type="project" value="TreeGrafter"/>
</dbReference>
<dbReference type="Proteomes" id="UP000823933">
    <property type="component" value="Unassembled WGS sequence"/>
</dbReference>
<accession>A0A9D1TVI1</accession>
<dbReference type="Pfam" id="PF00126">
    <property type="entry name" value="HTH_1"/>
    <property type="match status" value="1"/>
</dbReference>
<sequence length="194" mass="21235">MELRNINTFLHVAELHSFSRAARELDYSQSAVSSQIAQLEEELAVPLFDRVGKTVRLTDAGQTFLRYARTLLTTAQQAKAALQPAPEASGTLRVAIADSLCSALMPSLLERFHALCPRVEVSLRTATTQEMQDLLSANRADLAYTFDQPVTHPSFVRLLDEPEPCCFLAPAGHPLAGRQGLTLADLAGQEFLLT</sequence>
<proteinExistence type="inferred from homology"/>
<protein>
    <submittedName>
        <fullName evidence="6">LysR family transcriptional regulator</fullName>
    </submittedName>
</protein>
<dbReference type="GO" id="GO:0003677">
    <property type="term" value="F:DNA binding"/>
    <property type="evidence" value="ECO:0007669"/>
    <property type="project" value="UniProtKB-KW"/>
</dbReference>
<dbReference type="CDD" id="cd05466">
    <property type="entry name" value="PBP2_LTTR_substrate"/>
    <property type="match status" value="1"/>
</dbReference>
<keyword evidence="2" id="KW-0805">Transcription regulation</keyword>